<protein>
    <submittedName>
        <fullName evidence="1">Endocytosis and vacuole integrity protein</fullName>
    </submittedName>
</protein>
<dbReference type="Proteomes" id="UP001139981">
    <property type="component" value="Unassembled WGS sequence"/>
</dbReference>
<accession>A0ACC1LS62</accession>
<proteinExistence type="predicted"/>
<dbReference type="EMBL" id="JANBVB010003554">
    <property type="protein sequence ID" value="KAJ2878385.1"/>
    <property type="molecule type" value="Genomic_DNA"/>
</dbReference>
<gene>
    <name evidence="1" type="primary">MON2_2</name>
    <name evidence="1" type="ORF">IWW38_006334</name>
</gene>
<evidence type="ECO:0000313" key="2">
    <source>
        <dbReference type="Proteomes" id="UP001139981"/>
    </source>
</evidence>
<reference evidence="1" key="1">
    <citation type="submission" date="2022-07" db="EMBL/GenBank/DDBJ databases">
        <title>Phylogenomic reconstructions and comparative analyses of Kickxellomycotina fungi.</title>
        <authorList>
            <person name="Reynolds N.K."/>
            <person name="Stajich J.E."/>
            <person name="Barry K."/>
            <person name="Grigoriev I.V."/>
            <person name="Crous P."/>
            <person name="Smith M.E."/>
        </authorList>
    </citation>
    <scope>NUCLEOTIDE SEQUENCE</scope>
    <source>
        <strain evidence="1">CBS 190363</strain>
    </source>
</reference>
<evidence type="ECO:0000313" key="1">
    <source>
        <dbReference type="EMBL" id="KAJ2878385.1"/>
    </source>
</evidence>
<organism evidence="1 2">
    <name type="scientific">Coemansia aciculifera</name>
    <dbReference type="NCBI Taxonomy" id="417176"/>
    <lineage>
        <taxon>Eukaryota</taxon>
        <taxon>Fungi</taxon>
        <taxon>Fungi incertae sedis</taxon>
        <taxon>Zoopagomycota</taxon>
        <taxon>Kickxellomycotina</taxon>
        <taxon>Kickxellomycetes</taxon>
        <taxon>Kickxellales</taxon>
        <taxon>Kickxellaceae</taxon>
        <taxon>Coemansia</taxon>
    </lineage>
</organism>
<feature type="non-terminal residue" evidence="1">
    <location>
        <position position="332"/>
    </location>
</feature>
<sequence length="332" mass="35992">MRCVFPCLQLICTDYLPDLPPTCLRRCISALLEQFVAGDLNMALTAIGQAWALCDYFHSTTAVVREGTDGSDPPLVSAQLLSSGDESAVFAVLWHDDYVPSQRVLWLLLLRGLALLGRNAGARAEVRLGAIQTLFRAIDMHGAESFDAWVWDSTMWAVVLPLAQSAVTQRQAIDSGGDEETWRQCDETASAALLGAAKTWACRCPERVWAIGRADEAWRQVWRLTLALFTGGEAGKRTRDGVAGALASMRALVGSTTDVEWAWRAAWEAWVEMAVGITSSVDDTEEVVTQEVLCALVEQSPALMTGLRSSGGGGFGVDECSALLRVVRRVVA</sequence>
<name>A0ACC1LS62_9FUNG</name>
<keyword evidence="2" id="KW-1185">Reference proteome</keyword>
<comment type="caution">
    <text evidence="1">The sequence shown here is derived from an EMBL/GenBank/DDBJ whole genome shotgun (WGS) entry which is preliminary data.</text>
</comment>